<evidence type="ECO:0000313" key="3">
    <source>
        <dbReference type="Proteomes" id="UP000073601"/>
    </source>
</evidence>
<proteinExistence type="predicted"/>
<dbReference type="InterPro" id="IPR032427">
    <property type="entry name" value="P22_portal"/>
</dbReference>
<dbReference type="EMBL" id="FIZY01000007">
    <property type="protein sequence ID" value="CZF79713.1"/>
    <property type="molecule type" value="Genomic_DNA"/>
</dbReference>
<dbReference type="Proteomes" id="UP000073601">
    <property type="component" value="Unassembled WGS sequence"/>
</dbReference>
<evidence type="ECO:0008006" key="4">
    <source>
        <dbReference type="Google" id="ProtNLM"/>
    </source>
</evidence>
<protein>
    <recommendedName>
        <fullName evidence="4">Portal protein</fullName>
    </recommendedName>
</protein>
<accession>A0A128EYR8</accession>
<feature type="coiled-coil region" evidence="1">
    <location>
        <begin position="615"/>
        <end position="684"/>
    </location>
</feature>
<dbReference type="AlphaFoldDB" id="A0A128EYR8"/>
<keyword evidence="1" id="KW-0175">Coiled coil</keyword>
<name>A0A128EYR8_9GAMM</name>
<gene>
    <name evidence="2" type="ORF">GMA8713_01098</name>
</gene>
<dbReference type="RefSeq" id="WP_062706620.1">
    <property type="nucleotide sequence ID" value="NZ_CAWRCI010000007.1"/>
</dbReference>
<dbReference type="OrthoDB" id="8564969at2"/>
<evidence type="ECO:0000256" key="1">
    <source>
        <dbReference type="SAM" id="Coils"/>
    </source>
</evidence>
<dbReference type="Pfam" id="PF16510">
    <property type="entry name" value="P22_portal"/>
    <property type="match status" value="1"/>
</dbReference>
<keyword evidence="3" id="KW-1185">Reference proteome</keyword>
<reference evidence="3" key="1">
    <citation type="submission" date="2016-02" db="EMBL/GenBank/DDBJ databases">
        <authorList>
            <person name="Rodrigo-Torres Lidia"/>
            <person name="Arahal R.David."/>
        </authorList>
    </citation>
    <scope>NUCLEOTIDE SEQUENCE [LARGE SCALE GENOMIC DNA]</scope>
    <source>
        <strain evidence="3">CECT 8713</strain>
    </source>
</reference>
<organism evidence="2 3">
    <name type="scientific">Grimontia marina</name>
    <dbReference type="NCBI Taxonomy" id="646534"/>
    <lineage>
        <taxon>Bacteria</taxon>
        <taxon>Pseudomonadati</taxon>
        <taxon>Pseudomonadota</taxon>
        <taxon>Gammaproteobacteria</taxon>
        <taxon>Vibrionales</taxon>
        <taxon>Vibrionaceae</taxon>
        <taxon>Grimontia</taxon>
    </lineage>
</organism>
<sequence length="691" mass="79023">MTINLKENTTETDELIALLSDIDGQPPWRSNANKACAYYDGDQLSPNVIEILRERGQPETMHNLIAPAIDGVLGMEAKTRTDLMVTADDYDEDIEELAQAINEEFADLCRLGRLDRARAEAYKGQVICGVGFVEVFRNTDPFGPKYKILNIARDEVHWDWFSKEPDWSDCHWVMRSRWVDIDTLIQSMPEKADILRHAVNHWEGFVDTTIVDGAESNLVNAWEEYQSWSRDHSEYLSNNRKRIKLQIVYRRHYNAVTVMCLGDGRVVEYDKHNLRHATAVAMGRVKLKTGQTSHITETWFAGPYRLEQRPCQAPRGMYPIVPFYGYRKDKSGEPYGLSSRAIPAQDEVNFRRIKLTWLLQAKLVIADKDATKMSRERLLEEVERPDGYVELNPDRKNRKSISDAIEIRQDFNVASQQFQVMQDSMKLVQDTMGIYSAFLGQEGAADSGVAIANLVEQGATTLAELNDNYRLACLLVGELLLGFILEDMKGERNKKITINREDRTKRRNVILNEETEDAALLNNDVTRLRAHISLAPIQQTSAFKAQMAERMSNATAHLPPQAQMAVFDLVAELMDIPNKSEFLERIRGAMNVPKDPEDMSPEEQQAHQADQEKARMQEELAFREMKARVEELEGKVAHLNAETDSKQYDNAKKQAETGETLAKMQKLTEELNVMRQQYEQFLSTQIEALQL</sequence>
<evidence type="ECO:0000313" key="2">
    <source>
        <dbReference type="EMBL" id="CZF79713.1"/>
    </source>
</evidence>